<gene>
    <name evidence="3" type="ORF">GA_TR19262_c2_g1_i1_g.62380</name>
</gene>
<dbReference type="Pfam" id="PF05970">
    <property type="entry name" value="PIF1"/>
    <property type="match status" value="1"/>
</dbReference>
<keyword evidence="1" id="KW-0234">DNA repair</keyword>
<comment type="cofactor">
    <cofactor evidence="1">
        <name>Mg(2+)</name>
        <dbReference type="ChEBI" id="CHEBI:18420"/>
    </cofactor>
</comment>
<organism evidence="3">
    <name type="scientific">Noccaea caerulescens</name>
    <name type="common">Alpine penny-cress</name>
    <name type="synonym">Thlaspi caerulescens</name>
    <dbReference type="NCBI Taxonomy" id="107243"/>
    <lineage>
        <taxon>Eukaryota</taxon>
        <taxon>Viridiplantae</taxon>
        <taxon>Streptophyta</taxon>
        <taxon>Embryophyta</taxon>
        <taxon>Tracheophyta</taxon>
        <taxon>Spermatophyta</taxon>
        <taxon>Magnoliopsida</taxon>
        <taxon>eudicotyledons</taxon>
        <taxon>Gunneridae</taxon>
        <taxon>Pentapetalae</taxon>
        <taxon>rosids</taxon>
        <taxon>malvids</taxon>
        <taxon>Brassicales</taxon>
        <taxon>Brassicaceae</taxon>
        <taxon>Coluteocarpeae</taxon>
        <taxon>Noccaea</taxon>
    </lineage>
</organism>
<evidence type="ECO:0000256" key="1">
    <source>
        <dbReference type="RuleBase" id="RU363044"/>
    </source>
</evidence>
<dbReference type="SUPFAM" id="SSF52540">
    <property type="entry name" value="P-loop containing nucleoside triphosphate hydrolases"/>
    <property type="match status" value="1"/>
</dbReference>
<dbReference type="InterPro" id="IPR010285">
    <property type="entry name" value="DNA_helicase_pif1-like_DEAD"/>
</dbReference>
<keyword evidence="1" id="KW-0227">DNA damage</keyword>
<keyword evidence="1 3" id="KW-0347">Helicase</keyword>
<comment type="similarity">
    <text evidence="1">Belongs to the helicase family.</text>
</comment>
<dbReference type="Gene3D" id="3.40.50.300">
    <property type="entry name" value="P-loop containing nucleotide triphosphate hydrolases"/>
    <property type="match status" value="1"/>
</dbReference>
<proteinExistence type="inferred from homology"/>
<evidence type="ECO:0000259" key="2">
    <source>
        <dbReference type="Pfam" id="PF05970"/>
    </source>
</evidence>
<dbReference type="InterPro" id="IPR027417">
    <property type="entry name" value="P-loop_NTPase"/>
</dbReference>
<dbReference type="GO" id="GO:0006281">
    <property type="term" value="P:DNA repair"/>
    <property type="evidence" value="ECO:0007669"/>
    <property type="project" value="UniProtKB-KW"/>
</dbReference>
<evidence type="ECO:0000313" key="3">
    <source>
        <dbReference type="EMBL" id="JAU26129.1"/>
    </source>
</evidence>
<keyword evidence="1" id="KW-0233">DNA recombination</keyword>
<dbReference type="GO" id="GO:0006310">
    <property type="term" value="P:DNA recombination"/>
    <property type="evidence" value="ECO:0007669"/>
    <property type="project" value="UniProtKB-KW"/>
</dbReference>
<dbReference type="GO" id="GO:0043139">
    <property type="term" value="F:5'-3' DNA helicase activity"/>
    <property type="evidence" value="ECO:0007669"/>
    <property type="project" value="UniProtKB-EC"/>
</dbReference>
<dbReference type="EC" id="5.6.2.3" evidence="1"/>
<protein>
    <recommendedName>
        <fullName evidence="1">ATP-dependent DNA helicase</fullName>
        <ecNumber evidence="1">5.6.2.3</ecNumber>
    </recommendedName>
</protein>
<dbReference type="GO" id="GO:0016887">
    <property type="term" value="F:ATP hydrolysis activity"/>
    <property type="evidence" value="ECO:0007669"/>
    <property type="project" value="RHEA"/>
</dbReference>
<dbReference type="PANTHER" id="PTHR10492:SF101">
    <property type="entry name" value="ATP-DEPENDENT DNA HELICASE"/>
    <property type="match status" value="1"/>
</dbReference>
<accession>A0A1J3E1W6</accession>
<name>A0A1J3E1W6_NOCCA</name>
<dbReference type="PANTHER" id="PTHR10492">
    <property type="match status" value="1"/>
</dbReference>
<keyword evidence="1" id="KW-0378">Hydrolase</keyword>
<feature type="domain" description="DNA helicase Pif1-like DEAD-box helicase" evidence="2">
    <location>
        <begin position="37"/>
        <end position="258"/>
    </location>
</feature>
<comment type="catalytic activity">
    <reaction evidence="1">
        <text>ATP + H2O = ADP + phosphate + H(+)</text>
        <dbReference type="Rhea" id="RHEA:13065"/>
        <dbReference type="ChEBI" id="CHEBI:15377"/>
        <dbReference type="ChEBI" id="CHEBI:15378"/>
        <dbReference type="ChEBI" id="CHEBI:30616"/>
        <dbReference type="ChEBI" id="CHEBI:43474"/>
        <dbReference type="ChEBI" id="CHEBI:456216"/>
        <dbReference type="EC" id="5.6.2.3"/>
    </reaction>
</comment>
<dbReference type="GO" id="GO:0005524">
    <property type="term" value="F:ATP binding"/>
    <property type="evidence" value="ECO:0007669"/>
    <property type="project" value="UniProtKB-KW"/>
</dbReference>
<keyword evidence="1" id="KW-0067">ATP-binding</keyword>
<dbReference type="GO" id="GO:0000723">
    <property type="term" value="P:telomere maintenance"/>
    <property type="evidence" value="ECO:0007669"/>
    <property type="project" value="InterPro"/>
</dbReference>
<reference evidence="3" key="1">
    <citation type="submission" date="2016-07" db="EMBL/GenBank/DDBJ databases">
        <title>De novo transcriptome assembly of four accessions of the metal hyperaccumulator plant Noccaea caerulescens.</title>
        <authorList>
            <person name="Blande D."/>
            <person name="Halimaa P."/>
            <person name="Tervahauta A.I."/>
            <person name="Aarts M.G."/>
            <person name="Karenlampi S.O."/>
        </authorList>
    </citation>
    <scope>NUCLEOTIDE SEQUENCE</scope>
</reference>
<dbReference type="EMBL" id="GEVI01006191">
    <property type="protein sequence ID" value="JAU26129.1"/>
    <property type="molecule type" value="Transcribed_RNA"/>
</dbReference>
<dbReference type="AlphaFoldDB" id="A0A1J3E1W6"/>
<keyword evidence="1" id="KW-0547">Nucleotide-binding</keyword>
<sequence length="329" mass="36823">MPKPTRENVDQSNRFIVDETSYNSKVLTEQHGQWIKMLTNEQKRIYDEIIGAVSEKKGGIFFVYGFGGTGKTFMWKTLSAAIRSQGDIVLNVASSGIASLLLEGGRTAHSRFAIPINPDDFTLCKMKSGSDLANMVKEAKLIIWDEAPMMSKYCFESLDRSLRDIVGDVENRPFGGKVMVFGGDFRQVLPVINGAGRSQIVLAALNSSYLWEHCKVLKLTKNMRLTRNNLSEKEANDIKEFSDWLLAVGDGRIGEPNDGEVLIDIPEELLITDADEPMEVISREVYGDPNLLLEKDDPKFFQERAILCPTNDDVDMINELMLDKLSGKS</sequence>